<dbReference type="OrthoDB" id="411785at2759"/>
<reference evidence="1 2" key="1">
    <citation type="submission" date="2016-07" db="EMBL/GenBank/DDBJ databases">
        <title>Pervasive Adenine N6-methylation of Active Genes in Fungi.</title>
        <authorList>
            <consortium name="DOE Joint Genome Institute"/>
            <person name="Mondo S.J."/>
            <person name="Dannebaum R.O."/>
            <person name="Kuo R.C."/>
            <person name="Labutti K."/>
            <person name="Haridas S."/>
            <person name="Kuo A."/>
            <person name="Salamov A."/>
            <person name="Ahrendt S.R."/>
            <person name="Lipzen A."/>
            <person name="Sullivan W."/>
            <person name="Andreopoulos W.B."/>
            <person name="Clum A."/>
            <person name="Lindquist E."/>
            <person name="Daum C."/>
            <person name="Ramamoorthy G.K."/>
            <person name="Gryganskyi A."/>
            <person name="Culley D."/>
            <person name="Magnuson J.K."/>
            <person name="James T.Y."/>
            <person name="O'Malley M.A."/>
            <person name="Stajich J.E."/>
            <person name="Spatafora J.W."/>
            <person name="Visel A."/>
            <person name="Grigoriev I.V."/>
        </authorList>
    </citation>
    <scope>NUCLEOTIDE SEQUENCE [LARGE SCALE GENOMIC DNA]</scope>
    <source>
        <strain evidence="1 2">ATCC 12442</strain>
    </source>
</reference>
<dbReference type="Gene3D" id="3.40.50.150">
    <property type="entry name" value="Vaccinia Virus protein VP39"/>
    <property type="match status" value="1"/>
</dbReference>
<dbReference type="RefSeq" id="XP_040741314.1">
    <property type="nucleotide sequence ID" value="XM_040888217.1"/>
</dbReference>
<keyword evidence="2" id="KW-1185">Reference proteome</keyword>
<dbReference type="AlphaFoldDB" id="A0A1Y1W1S0"/>
<proteinExistence type="predicted"/>
<dbReference type="Proteomes" id="UP000193922">
    <property type="component" value="Unassembled WGS sequence"/>
</dbReference>
<sequence length="137" mass="15192">MDFSTTVISKMQAKTVQIYGIESPAVAAIRWSVQDALNMENVREGSWDAVIDKSTSDCIACMDADGKLLERLSKQVHRVYSSMRNEDIGVKGNNGQALWDIKRVEIETESLTETVDGSGVVAAAPTIYHYVYICTKR</sequence>
<name>A0A1Y1W1S0_9FUNG</name>
<dbReference type="EMBL" id="MCFD01000012">
    <property type="protein sequence ID" value="ORX67427.1"/>
    <property type="molecule type" value="Genomic_DNA"/>
</dbReference>
<evidence type="ECO:0000313" key="2">
    <source>
        <dbReference type="Proteomes" id="UP000193922"/>
    </source>
</evidence>
<dbReference type="InterPro" id="IPR029063">
    <property type="entry name" value="SAM-dependent_MTases_sf"/>
</dbReference>
<comment type="caution">
    <text evidence="1">The sequence shown here is derived from an EMBL/GenBank/DDBJ whole genome shotgun (WGS) entry which is preliminary data.</text>
</comment>
<protein>
    <submittedName>
        <fullName evidence="1">Uncharacterized protein</fullName>
    </submittedName>
</protein>
<evidence type="ECO:0000313" key="1">
    <source>
        <dbReference type="EMBL" id="ORX67427.1"/>
    </source>
</evidence>
<accession>A0A1Y1W1S0</accession>
<dbReference type="GeneID" id="63804865"/>
<gene>
    <name evidence="1" type="ORF">DL89DRAFT_269246</name>
</gene>
<organism evidence="1 2">
    <name type="scientific">Linderina pennispora</name>
    <dbReference type="NCBI Taxonomy" id="61395"/>
    <lineage>
        <taxon>Eukaryota</taxon>
        <taxon>Fungi</taxon>
        <taxon>Fungi incertae sedis</taxon>
        <taxon>Zoopagomycota</taxon>
        <taxon>Kickxellomycotina</taxon>
        <taxon>Kickxellomycetes</taxon>
        <taxon>Kickxellales</taxon>
        <taxon>Kickxellaceae</taxon>
        <taxon>Linderina</taxon>
    </lineage>
</organism>